<protein>
    <recommendedName>
        <fullName evidence="1">HTH lysR-type domain-containing protein</fullName>
    </recommendedName>
</protein>
<evidence type="ECO:0000313" key="2">
    <source>
        <dbReference type="EMBL" id="ABJ04518.1"/>
    </source>
</evidence>
<dbReference type="STRING" id="316055.RPE_0559"/>
<accession>Q07U66</accession>
<sequence>MTEQIKKDQVEADRASMRLKDLQLTAELLSEAVAQENGARERVAERHGIQKSVITDRVRRMERFFGVDLFTGPQRKSPTEAGRLMAKYGPRLIEEIEHFAEILRDASARREVH</sequence>
<dbReference type="SUPFAM" id="SSF46785">
    <property type="entry name" value="Winged helix' DNA-binding domain"/>
    <property type="match status" value="1"/>
</dbReference>
<reference evidence="2" key="1">
    <citation type="submission" date="2006-09" db="EMBL/GenBank/DDBJ databases">
        <title>Complete sequence of Rhodopseudomonas palustris BisA53.</title>
        <authorList>
            <consortium name="US DOE Joint Genome Institute"/>
            <person name="Copeland A."/>
            <person name="Lucas S."/>
            <person name="Lapidus A."/>
            <person name="Barry K."/>
            <person name="Detter J.C."/>
            <person name="Glavina del Rio T."/>
            <person name="Hammon N."/>
            <person name="Israni S."/>
            <person name="Dalin E."/>
            <person name="Tice H."/>
            <person name="Pitluck S."/>
            <person name="Chain P."/>
            <person name="Malfatti S."/>
            <person name="Shin M."/>
            <person name="Vergez L."/>
            <person name="Schmutz J."/>
            <person name="Larimer F."/>
            <person name="Land M."/>
            <person name="Hauser L."/>
            <person name="Pelletier D.A."/>
            <person name="Kyrpides N."/>
            <person name="Kim E."/>
            <person name="Harwood C.S."/>
            <person name="Oda Y."/>
            <person name="Richardson P."/>
        </authorList>
    </citation>
    <scope>NUCLEOTIDE SEQUENCE [LARGE SCALE GENOMIC DNA]</scope>
    <source>
        <strain evidence="2">BisA53</strain>
    </source>
</reference>
<evidence type="ECO:0000259" key="1">
    <source>
        <dbReference type="Pfam" id="PF00126"/>
    </source>
</evidence>
<dbReference type="InterPro" id="IPR000847">
    <property type="entry name" value="LysR_HTH_N"/>
</dbReference>
<dbReference type="InterPro" id="IPR036388">
    <property type="entry name" value="WH-like_DNA-bd_sf"/>
</dbReference>
<dbReference type="InterPro" id="IPR036390">
    <property type="entry name" value="WH_DNA-bd_sf"/>
</dbReference>
<proteinExistence type="predicted"/>
<gene>
    <name evidence="2" type="ordered locus">RPE_0559</name>
</gene>
<dbReference type="EMBL" id="CP000463">
    <property type="protein sequence ID" value="ABJ04518.1"/>
    <property type="molecule type" value="Genomic_DNA"/>
</dbReference>
<organism evidence="2">
    <name type="scientific">Rhodopseudomonas palustris (strain BisA53)</name>
    <dbReference type="NCBI Taxonomy" id="316055"/>
    <lineage>
        <taxon>Bacteria</taxon>
        <taxon>Pseudomonadati</taxon>
        <taxon>Pseudomonadota</taxon>
        <taxon>Alphaproteobacteria</taxon>
        <taxon>Hyphomicrobiales</taxon>
        <taxon>Nitrobacteraceae</taxon>
        <taxon>Rhodopseudomonas</taxon>
    </lineage>
</organism>
<dbReference type="Pfam" id="PF00126">
    <property type="entry name" value="HTH_1"/>
    <property type="match status" value="1"/>
</dbReference>
<dbReference type="AlphaFoldDB" id="Q07U66"/>
<dbReference type="OrthoDB" id="9791253at2"/>
<dbReference type="KEGG" id="rpe:RPE_0559"/>
<dbReference type="HOGENOM" id="CLU_146061_0_0_5"/>
<name>Q07U66_RHOP5</name>
<dbReference type="GO" id="GO:0003700">
    <property type="term" value="F:DNA-binding transcription factor activity"/>
    <property type="evidence" value="ECO:0007669"/>
    <property type="project" value="InterPro"/>
</dbReference>
<feature type="domain" description="HTH lysR-type" evidence="1">
    <location>
        <begin position="36"/>
        <end position="83"/>
    </location>
</feature>
<dbReference type="Gene3D" id="1.10.10.10">
    <property type="entry name" value="Winged helix-like DNA-binding domain superfamily/Winged helix DNA-binding domain"/>
    <property type="match status" value="1"/>
</dbReference>